<dbReference type="GO" id="GO:0042254">
    <property type="term" value="P:ribosome biogenesis"/>
    <property type="evidence" value="ECO:0007669"/>
    <property type="project" value="UniProtKB-KW"/>
</dbReference>
<feature type="region of interest" description="Disordered" evidence="6">
    <location>
        <begin position="433"/>
        <end position="490"/>
    </location>
</feature>
<feature type="domain" description="Nop" evidence="7">
    <location>
        <begin position="296"/>
        <end position="414"/>
    </location>
</feature>
<protein>
    <recommendedName>
        <fullName evidence="5">Nucleolar protein 56</fullName>
    </recommendedName>
</protein>
<dbReference type="InterPro" id="IPR042239">
    <property type="entry name" value="Nop_C"/>
</dbReference>
<keyword evidence="3" id="KW-0690">Ribosome biogenesis</keyword>
<evidence type="ECO:0000256" key="4">
    <source>
        <dbReference type="ARBA" id="ARBA00023242"/>
    </source>
</evidence>
<evidence type="ECO:0000256" key="2">
    <source>
        <dbReference type="ARBA" id="ARBA00009211"/>
    </source>
</evidence>
<evidence type="ECO:0000256" key="1">
    <source>
        <dbReference type="ARBA" id="ARBA00004604"/>
    </source>
</evidence>
<dbReference type="Pfam" id="PF08156">
    <property type="entry name" value="NOP5NT"/>
    <property type="match status" value="1"/>
</dbReference>
<evidence type="ECO:0000256" key="3">
    <source>
        <dbReference type="ARBA" id="ARBA00022517"/>
    </source>
</evidence>
<dbReference type="InterPro" id="IPR045056">
    <property type="entry name" value="Nop56/Nop58"/>
</dbReference>
<dbReference type="SMART" id="SM00931">
    <property type="entry name" value="NOSIC"/>
    <property type="match status" value="1"/>
</dbReference>
<evidence type="ECO:0000259" key="7">
    <source>
        <dbReference type="PROSITE" id="PS51358"/>
    </source>
</evidence>
<reference evidence="8" key="1">
    <citation type="submission" date="2021-01" db="EMBL/GenBank/DDBJ databases">
        <authorList>
            <person name="Corre E."/>
            <person name="Pelletier E."/>
            <person name="Niang G."/>
            <person name="Scheremetjew M."/>
            <person name="Finn R."/>
            <person name="Kale V."/>
            <person name="Holt S."/>
            <person name="Cochrane G."/>
            <person name="Meng A."/>
            <person name="Brown T."/>
            <person name="Cohen L."/>
        </authorList>
    </citation>
    <scope>NUCLEOTIDE SEQUENCE</scope>
    <source>
        <strain evidence="8">CCAP979/52</strain>
    </source>
</reference>
<dbReference type="GO" id="GO:0032040">
    <property type="term" value="C:small-subunit processome"/>
    <property type="evidence" value="ECO:0007669"/>
    <property type="project" value="InterPro"/>
</dbReference>
<dbReference type="PANTHER" id="PTHR10894">
    <property type="entry name" value="NUCLEOLAR PROTEIN 5 NUCLEOLAR PROTEIN NOP5 NOP58"/>
    <property type="match status" value="1"/>
</dbReference>
<accession>A0A7S0NB16</accession>
<evidence type="ECO:0000313" key="8">
    <source>
        <dbReference type="EMBL" id="CAD8664253.1"/>
    </source>
</evidence>
<dbReference type="GO" id="GO:0030515">
    <property type="term" value="F:snoRNA binding"/>
    <property type="evidence" value="ECO:0007669"/>
    <property type="project" value="InterPro"/>
</dbReference>
<dbReference type="InterPro" id="IPR002687">
    <property type="entry name" value="Nop_dom"/>
</dbReference>
<gene>
    <name evidence="8" type="ORF">CCUR1050_LOCUS33326</name>
</gene>
<dbReference type="SUPFAM" id="SSF89124">
    <property type="entry name" value="Nop domain"/>
    <property type="match status" value="1"/>
</dbReference>
<dbReference type="Gene3D" id="1.10.287.4070">
    <property type="match status" value="1"/>
</dbReference>
<proteinExistence type="inferred from homology"/>
<dbReference type="PROSITE" id="PS51358">
    <property type="entry name" value="NOP"/>
    <property type="match status" value="1"/>
</dbReference>
<organism evidence="8">
    <name type="scientific">Cryptomonas curvata</name>
    <dbReference type="NCBI Taxonomy" id="233186"/>
    <lineage>
        <taxon>Eukaryota</taxon>
        <taxon>Cryptophyceae</taxon>
        <taxon>Cryptomonadales</taxon>
        <taxon>Cryptomonadaceae</taxon>
        <taxon>Cryptomonas</taxon>
    </lineage>
</organism>
<comment type="similarity">
    <text evidence="2">Belongs to the NOP5/NOP56 family.</text>
</comment>
<dbReference type="GO" id="GO:0031428">
    <property type="term" value="C:box C/D methylation guide snoRNP complex"/>
    <property type="evidence" value="ECO:0007669"/>
    <property type="project" value="InterPro"/>
</dbReference>
<sequence length="490" mass="55042">MSLFVLFESASGYALFEQTESDEIGELLEEMQNAMADLSRFSKVIKLKAFVPFKAAEEALEAANDISEGILNEGLRSFLEMNLPAAKKDKKPKFTLGVIDSKIGNSISEEMGIPCSTKDPVPELIRGIRLHFARYVKGLEDGDLCRAQLGLAHSYSRSKVKFNVNRQDNMIIQSISLLDTLDKDINTFSMRVKEWYGWHFPELVRIVADNYKYSRMVQAIAVRTALTDESVDMLQEILDDDEGLAKQVIEASKISMGYDMSDVDMINVQTFALRVIQLEEYRRRLREYLNARMHSVAPNLSSLIGEIVGARLISHAGSLTNLAKYPASTVQILGAEKALFRALKTKGNTPKYGLIFHSTFIGRAAQKNKGRISRYLANKCSICSRIDCFSETPSTIFGEKMKEQVEERLKFYDSGVAPRKNIDVMREAIGQLGADTADDKKKKKKKKAAEPEAEAEAEAPKKKKAKKAEPAEEEEEEPEEKPKKKKDKAK</sequence>
<dbReference type="Pfam" id="PF01798">
    <property type="entry name" value="Nop"/>
    <property type="match status" value="1"/>
</dbReference>
<dbReference type="AlphaFoldDB" id="A0A7S0NB16"/>
<dbReference type="FunFam" id="1.10.246.90:FF:000001">
    <property type="entry name" value="Nucleolar protein 56"/>
    <property type="match status" value="1"/>
</dbReference>
<dbReference type="Gene3D" id="1.10.246.90">
    <property type="entry name" value="Nop domain"/>
    <property type="match status" value="1"/>
</dbReference>
<name>A0A7S0NB16_9CRYP</name>
<dbReference type="PANTHER" id="PTHR10894:SF0">
    <property type="entry name" value="NUCLEOLAR PROTEIN 56"/>
    <property type="match status" value="1"/>
</dbReference>
<dbReference type="InterPro" id="IPR012974">
    <property type="entry name" value="NOP58/56_N"/>
</dbReference>
<dbReference type="InterPro" id="IPR012976">
    <property type="entry name" value="NOSIC"/>
</dbReference>
<comment type="subcellular location">
    <subcellularLocation>
        <location evidence="1">Nucleus</location>
        <location evidence="1">Nucleolus</location>
    </subcellularLocation>
</comment>
<dbReference type="InterPro" id="IPR036070">
    <property type="entry name" value="Nop_dom_sf"/>
</dbReference>
<dbReference type="EMBL" id="HBEZ01060669">
    <property type="protein sequence ID" value="CAD8664253.1"/>
    <property type="molecule type" value="Transcribed_RNA"/>
</dbReference>
<keyword evidence="4" id="KW-0539">Nucleus</keyword>
<dbReference type="FunFam" id="1.10.287.4070:FF:000002">
    <property type="entry name" value="Nucleolar protein 56"/>
    <property type="match status" value="1"/>
</dbReference>
<evidence type="ECO:0000256" key="5">
    <source>
        <dbReference type="ARBA" id="ARBA00040742"/>
    </source>
</evidence>
<evidence type="ECO:0000256" key="6">
    <source>
        <dbReference type="SAM" id="MobiDB-lite"/>
    </source>
</evidence>